<evidence type="ECO:0000259" key="5">
    <source>
        <dbReference type="Pfam" id="PF00176"/>
    </source>
</evidence>
<comment type="caution">
    <text evidence="6">The sequence shown here is derived from an EMBL/GenBank/DDBJ whole genome shotgun (WGS) entry which is preliminary data.</text>
</comment>
<keyword evidence="1" id="KW-0547">Nucleotide-binding</keyword>
<dbReference type="EMBL" id="JOWA01000132">
    <property type="protein sequence ID" value="KEZ39924.1"/>
    <property type="molecule type" value="Genomic_DNA"/>
</dbReference>
<keyword evidence="3" id="KW-0067">ATP-binding</keyword>
<dbReference type="Pfam" id="PF00176">
    <property type="entry name" value="SNF2-rel_dom"/>
    <property type="match status" value="2"/>
</dbReference>
<dbReference type="InterPro" id="IPR050628">
    <property type="entry name" value="SNF2_RAD54_helicase_TF"/>
</dbReference>
<dbReference type="GO" id="GO:0006281">
    <property type="term" value="P:DNA repair"/>
    <property type="evidence" value="ECO:0007669"/>
    <property type="project" value="TreeGrafter"/>
</dbReference>
<dbReference type="CDD" id="cd18793">
    <property type="entry name" value="SF2_C_SNF"/>
    <property type="match status" value="1"/>
</dbReference>
<dbReference type="GO" id="GO:0016787">
    <property type="term" value="F:hydrolase activity"/>
    <property type="evidence" value="ECO:0007669"/>
    <property type="project" value="UniProtKB-KW"/>
</dbReference>
<dbReference type="RefSeq" id="XP_016639723.1">
    <property type="nucleotide sequence ID" value="XM_016790420.1"/>
</dbReference>
<dbReference type="Gene3D" id="3.40.50.10810">
    <property type="entry name" value="Tandem AAA-ATPase domain"/>
    <property type="match status" value="2"/>
</dbReference>
<dbReference type="Gene3D" id="3.40.50.300">
    <property type="entry name" value="P-loop containing nucleotide triphosphate hydrolases"/>
    <property type="match status" value="2"/>
</dbReference>
<dbReference type="OrthoDB" id="448448at2759"/>
<dbReference type="OMA" id="QWNPMIE"/>
<feature type="domain" description="SNF2 N-terminal" evidence="5">
    <location>
        <begin position="358"/>
        <end position="504"/>
    </location>
</feature>
<dbReference type="GO" id="GO:0005634">
    <property type="term" value="C:nucleus"/>
    <property type="evidence" value="ECO:0007669"/>
    <property type="project" value="TreeGrafter"/>
</dbReference>
<sequence>METFAGGSAPPYKRKRVGDLEPSQEIASYSGRLDHRPSATLPGVSSLLTSLQVAVCFGVVGEVKGRCERPELLDLSKPVRVVLESSELFVLDGETNIKGHIASDYSFMLDNLIKSDLELHTTCSFDAEKQGKAASRKTGLLACKLDIAVYGPHAMLGEIREWFEGIEVYLQDPRICLRDAKYCNPQRLFPSSLDGCAMVSSVVSHASRRHIRLRDITDDDFLDKYLGSEIVLEETDQPSAVRTYLKRHQKQALTFMLRREKGWAFQGPQPDLWSIVDNANGRFYVNAISEAVTEDPPPQLYGGIIADPMGLGKTLTMIALAATDLLDKNPFDSYYESEKDDIEQTVDATLIIVPPPPHIIRNESSRMAKAICSLESTHRWAVTGTPIQNQLDDLATLLKFIGAYPYDKKSRFDSDISDYWKEGEDQQAATRLQRLSSCLLLRRPKATVQLPRRHDTEWPVEFTQAERVGYDQLKDRTAMAIDEALKQAHRVSRSGAYVNILQQIESLRLFCDLGLHYHSRHEDGSLASNTATPWAAIAQQAFNRSLEMGPILCSQCHSVIDSTQSLYDDPTTQRGAGASMDCGHSPPCPAAAVSTSISAMEDIPGEQTNSLALHQTELPSKVSALVADILAQPRDVKCVVFSAWRLTLNVAQAGLERAGIGCLRFDGKVAQKDRNGIIELFKTDPSRRVLLLTLSCGAVGNPTLEEQALGRIHRIGQEKEVTTIRFFIRGSFEEHVMDVQQSKKDLARIILSPHEGGATEDSLERLQKLRSLL</sequence>
<organism evidence="6 7">
    <name type="scientific">Pseudallescheria apiosperma</name>
    <name type="common">Scedosporium apiospermum</name>
    <dbReference type="NCBI Taxonomy" id="563466"/>
    <lineage>
        <taxon>Eukaryota</taxon>
        <taxon>Fungi</taxon>
        <taxon>Dikarya</taxon>
        <taxon>Ascomycota</taxon>
        <taxon>Pezizomycotina</taxon>
        <taxon>Sordariomycetes</taxon>
        <taxon>Hypocreomycetidae</taxon>
        <taxon>Microascales</taxon>
        <taxon>Microascaceae</taxon>
        <taxon>Scedosporium</taxon>
    </lineage>
</organism>
<reference evidence="6 7" key="1">
    <citation type="journal article" date="2014" name="Genome Announc.">
        <title>Draft genome sequence of the pathogenic fungus Scedosporium apiospermum.</title>
        <authorList>
            <person name="Vandeputte P."/>
            <person name="Ghamrawi S."/>
            <person name="Rechenmann M."/>
            <person name="Iltis A."/>
            <person name="Giraud S."/>
            <person name="Fleury M."/>
            <person name="Thornton C."/>
            <person name="Delhaes L."/>
            <person name="Meyer W."/>
            <person name="Papon N."/>
            <person name="Bouchara J.P."/>
        </authorList>
    </citation>
    <scope>NUCLEOTIDE SEQUENCE [LARGE SCALE GENOMIC DNA]</scope>
    <source>
        <strain evidence="6 7">IHEM 14462</strain>
    </source>
</reference>
<evidence type="ECO:0000313" key="7">
    <source>
        <dbReference type="Proteomes" id="UP000028545"/>
    </source>
</evidence>
<keyword evidence="7" id="KW-1185">Reference proteome</keyword>
<dbReference type="InterPro" id="IPR000330">
    <property type="entry name" value="SNF2_N"/>
</dbReference>
<dbReference type="GeneID" id="27727963"/>
<dbReference type="GO" id="GO:0008094">
    <property type="term" value="F:ATP-dependent activity, acting on DNA"/>
    <property type="evidence" value="ECO:0007669"/>
    <property type="project" value="TreeGrafter"/>
</dbReference>
<evidence type="ECO:0000256" key="4">
    <source>
        <dbReference type="SAM" id="MobiDB-lite"/>
    </source>
</evidence>
<proteinExistence type="predicted"/>
<dbReference type="Proteomes" id="UP000028545">
    <property type="component" value="Unassembled WGS sequence"/>
</dbReference>
<evidence type="ECO:0000256" key="2">
    <source>
        <dbReference type="ARBA" id="ARBA00022801"/>
    </source>
</evidence>
<protein>
    <recommendedName>
        <fullName evidence="5">SNF2 N-terminal domain-containing protein</fullName>
    </recommendedName>
</protein>
<dbReference type="InterPro" id="IPR049730">
    <property type="entry name" value="SNF2/RAD54-like_C"/>
</dbReference>
<dbReference type="KEGG" id="sapo:SAPIO_CDS8891"/>
<dbReference type="VEuPathDB" id="FungiDB:SAPIO_CDS8891"/>
<dbReference type="InterPro" id="IPR038718">
    <property type="entry name" value="SNF2-like_sf"/>
</dbReference>
<keyword evidence="2" id="KW-0378">Hydrolase</keyword>
<dbReference type="HOGENOM" id="CLU_000315_2_7_1"/>
<dbReference type="InterPro" id="IPR027417">
    <property type="entry name" value="P-loop_NTPase"/>
</dbReference>
<evidence type="ECO:0000256" key="3">
    <source>
        <dbReference type="ARBA" id="ARBA00022840"/>
    </source>
</evidence>
<dbReference type="AlphaFoldDB" id="A0A084FXW2"/>
<feature type="domain" description="SNF2 N-terminal" evidence="5">
    <location>
        <begin position="248"/>
        <end position="354"/>
    </location>
</feature>
<evidence type="ECO:0000313" key="6">
    <source>
        <dbReference type="EMBL" id="KEZ39924.1"/>
    </source>
</evidence>
<dbReference type="GO" id="GO:0005524">
    <property type="term" value="F:ATP binding"/>
    <property type="evidence" value="ECO:0007669"/>
    <property type="project" value="UniProtKB-KW"/>
</dbReference>
<dbReference type="PANTHER" id="PTHR45626">
    <property type="entry name" value="TRANSCRIPTION TERMINATION FACTOR 2-RELATED"/>
    <property type="match status" value="1"/>
</dbReference>
<accession>A0A084FXW2</accession>
<name>A0A084FXW2_PSEDA</name>
<dbReference type="PANTHER" id="PTHR45626:SF22">
    <property type="entry name" value="DNA REPAIR PROTEIN RAD5"/>
    <property type="match status" value="1"/>
</dbReference>
<feature type="region of interest" description="Disordered" evidence="4">
    <location>
        <begin position="1"/>
        <end position="20"/>
    </location>
</feature>
<gene>
    <name evidence="6" type="ORF">SAPIO_CDS8891</name>
</gene>
<dbReference type="SUPFAM" id="SSF52540">
    <property type="entry name" value="P-loop containing nucleoside triphosphate hydrolases"/>
    <property type="match status" value="2"/>
</dbReference>
<evidence type="ECO:0000256" key="1">
    <source>
        <dbReference type="ARBA" id="ARBA00022741"/>
    </source>
</evidence>